<reference evidence="9 10" key="1">
    <citation type="submission" date="2013-08" db="EMBL/GenBank/DDBJ databases">
        <title>Genome sequencing of Cellulomonas carbonis T26.</title>
        <authorList>
            <person name="Chen F."/>
            <person name="Li Y."/>
            <person name="Wang G."/>
        </authorList>
    </citation>
    <scope>NUCLEOTIDE SEQUENCE [LARGE SCALE GENOMIC DNA]</scope>
    <source>
        <strain evidence="9 10">T26</strain>
    </source>
</reference>
<evidence type="ECO:0000259" key="8">
    <source>
        <dbReference type="Pfam" id="PF00171"/>
    </source>
</evidence>
<dbReference type="RefSeq" id="WP_043609341.1">
    <property type="nucleotide sequence ID" value="NZ_AXCY01000121.1"/>
</dbReference>
<keyword evidence="10" id="KW-1185">Reference proteome</keyword>
<dbReference type="InterPro" id="IPR015590">
    <property type="entry name" value="Aldehyde_DH_dom"/>
</dbReference>
<dbReference type="OrthoDB" id="6882680at2"/>
<dbReference type="Gene3D" id="3.40.605.10">
    <property type="entry name" value="Aldehyde Dehydrogenase, Chain A, domain 1"/>
    <property type="match status" value="1"/>
</dbReference>
<dbReference type="GO" id="GO:0036243">
    <property type="term" value="F:succinate-semialdehyde dehydrogenase (NADP+) activity"/>
    <property type="evidence" value="ECO:0007669"/>
    <property type="project" value="UniProtKB-EC"/>
</dbReference>
<accession>A0A0A0BPV9</accession>
<evidence type="ECO:0000256" key="6">
    <source>
        <dbReference type="PROSITE-ProRule" id="PRU10007"/>
    </source>
</evidence>
<feature type="active site" evidence="6">
    <location>
        <position position="271"/>
    </location>
</feature>
<dbReference type="EMBL" id="AXCY01000121">
    <property type="protein sequence ID" value="KGM09114.1"/>
    <property type="molecule type" value="Genomic_DNA"/>
</dbReference>
<dbReference type="EC" id="1.2.1.79" evidence="4"/>
<dbReference type="AlphaFoldDB" id="A0A0A0BPV9"/>
<feature type="domain" description="Aldehyde dehydrogenase" evidence="8">
    <location>
        <begin position="42"/>
        <end position="498"/>
    </location>
</feature>
<dbReference type="PANTHER" id="PTHR11699">
    <property type="entry name" value="ALDEHYDE DEHYDROGENASE-RELATED"/>
    <property type="match status" value="1"/>
</dbReference>
<protein>
    <recommendedName>
        <fullName evidence="4">succinate-semialdehyde dehydrogenase (NADP(+))</fullName>
        <ecNumber evidence="4">1.2.1.79</ecNumber>
    </recommendedName>
</protein>
<evidence type="ECO:0000256" key="2">
    <source>
        <dbReference type="ARBA" id="ARBA00022857"/>
    </source>
</evidence>
<dbReference type="InterPro" id="IPR016162">
    <property type="entry name" value="Ald_DH_N"/>
</dbReference>
<dbReference type="InterPro" id="IPR029510">
    <property type="entry name" value="Ald_DH_CS_GLU"/>
</dbReference>
<evidence type="ECO:0000256" key="1">
    <source>
        <dbReference type="ARBA" id="ARBA00009986"/>
    </source>
</evidence>
<keyword evidence="3 7" id="KW-0560">Oxidoreductase</keyword>
<organism evidence="9 10">
    <name type="scientific">Cellulomonas carbonis T26</name>
    <dbReference type="NCBI Taxonomy" id="947969"/>
    <lineage>
        <taxon>Bacteria</taxon>
        <taxon>Bacillati</taxon>
        <taxon>Actinomycetota</taxon>
        <taxon>Actinomycetes</taxon>
        <taxon>Micrococcales</taxon>
        <taxon>Cellulomonadaceae</taxon>
        <taxon>Cellulomonas</taxon>
    </lineage>
</organism>
<comment type="similarity">
    <text evidence="1 7">Belongs to the aldehyde dehydrogenase family.</text>
</comment>
<evidence type="ECO:0000313" key="10">
    <source>
        <dbReference type="Proteomes" id="UP000029839"/>
    </source>
</evidence>
<evidence type="ECO:0000313" key="9">
    <source>
        <dbReference type="EMBL" id="KGM09114.1"/>
    </source>
</evidence>
<dbReference type="NCBIfam" id="NF006916">
    <property type="entry name" value="PRK09407.1"/>
    <property type="match status" value="1"/>
</dbReference>
<proteinExistence type="inferred from homology"/>
<dbReference type="InterPro" id="IPR016161">
    <property type="entry name" value="Ald_DH/histidinol_DH"/>
</dbReference>
<evidence type="ECO:0000256" key="7">
    <source>
        <dbReference type="RuleBase" id="RU003345"/>
    </source>
</evidence>
<dbReference type="FunFam" id="3.40.605.10:FF:000010">
    <property type="entry name" value="N-succinylglutamate 5-semialdehyde dehydrogenase"/>
    <property type="match status" value="1"/>
</dbReference>
<dbReference type="SUPFAM" id="SSF53720">
    <property type="entry name" value="ALDH-like"/>
    <property type="match status" value="1"/>
</dbReference>
<dbReference type="Proteomes" id="UP000029839">
    <property type="component" value="Unassembled WGS sequence"/>
</dbReference>
<keyword evidence="2" id="KW-0521">NADP</keyword>
<dbReference type="FunFam" id="3.40.309.10:FF:000009">
    <property type="entry name" value="Aldehyde dehydrogenase A"/>
    <property type="match status" value="1"/>
</dbReference>
<name>A0A0A0BPV9_9CELL</name>
<dbReference type="InterPro" id="IPR016163">
    <property type="entry name" value="Ald_DH_C"/>
</dbReference>
<comment type="caution">
    <text evidence="9">The sequence shown here is derived from an EMBL/GenBank/DDBJ whole genome shotgun (WGS) entry which is preliminary data.</text>
</comment>
<evidence type="ECO:0000256" key="4">
    <source>
        <dbReference type="ARBA" id="ARBA00039122"/>
    </source>
</evidence>
<dbReference type="Gene3D" id="3.40.309.10">
    <property type="entry name" value="Aldehyde Dehydrogenase, Chain A, domain 2"/>
    <property type="match status" value="1"/>
</dbReference>
<comment type="catalytic activity">
    <reaction evidence="5">
        <text>succinate semialdehyde + NADP(+) + H2O = succinate + NADPH + 2 H(+)</text>
        <dbReference type="Rhea" id="RHEA:13213"/>
        <dbReference type="ChEBI" id="CHEBI:15377"/>
        <dbReference type="ChEBI" id="CHEBI:15378"/>
        <dbReference type="ChEBI" id="CHEBI:30031"/>
        <dbReference type="ChEBI" id="CHEBI:57706"/>
        <dbReference type="ChEBI" id="CHEBI:57783"/>
        <dbReference type="ChEBI" id="CHEBI:58349"/>
        <dbReference type="EC" id="1.2.1.79"/>
    </reaction>
</comment>
<evidence type="ECO:0000256" key="5">
    <source>
        <dbReference type="ARBA" id="ARBA00048559"/>
    </source>
</evidence>
<gene>
    <name evidence="9" type="primary">gabD2</name>
    <name evidence="9" type="ORF">N868_03790</name>
</gene>
<evidence type="ECO:0000256" key="3">
    <source>
        <dbReference type="ARBA" id="ARBA00023002"/>
    </source>
</evidence>
<sequence length="537" mass="56657">MSHSDVLDPETDPAATWALDPQDVRRLTARVVAAGDGRDAARSVTVRSPLTGAPLAELPLSTPADVAAAVERARAAQRAWEQVPVRDRARVLARVHDLVLARRSEVIDLVQLENGKARVGAYEEVADVALVASHYARRAGRHLAPRRVPGLLPGLTRTVVHHRPVGVVGVVAPWNYPLTLVLGDALPALVAGNAVVVKPDPQTSLTALWAAALLTDAGLPDGLVQVVTGDGPTVGSALVDHVDHVLFTGSTPTGRVVAQRAAGRLVGASLELGGKNALYVTDDVDVEVAAEGAVRSCFAGTGQLCVSIERLVLHEAVADAFLAAFVRRVRALRLGAALDYSADVGSLTSAAQLERVERHVHDAVGRGATVLTGGVHRTDVGPLFYEPTVLDRVPDGALVATEETFGPVVTVHRVADDDAAVRLVDATPFGLAASVWSRDVRRGRRVAERVRCGIVAVNEGYMAAWGSTAAPIGGVKDSGSGRRHGREGLLATTWTQTVAVQHGTHHGLGLGRLLAMPGERWTELFTQALRVRHRIGL</sequence>
<dbReference type="PROSITE" id="PS00687">
    <property type="entry name" value="ALDEHYDE_DEHYDR_GLU"/>
    <property type="match status" value="1"/>
</dbReference>
<reference evidence="9 10" key="2">
    <citation type="journal article" date="2015" name="Stand. Genomic Sci.">
        <title>Draft genome sequence of Cellulomonas carbonis T26(T) and comparative analysis of six Cellulomonas genomes.</title>
        <authorList>
            <person name="Zhuang W."/>
            <person name="Zhang S."/>
            <person name="Xia X."/>
            <person name="Wang G."/>
        </authorList>
    </citation>
    <scope>NUCLEOTIDE SEQUENCE [LARGE SCALE GENOMIC DNA]</scope>
    <source>
        <strain evidence="9 10">T26</strain>
    </source>
</reference>
<dbReference type="Pfam" id="PF00171">
    <property type="entry name" value="Aldedh"/>
    <property type="match status" value="1"/>
</dbReference>